<reference evidence="11" key="1">
    <citation type="submission" date="2020-11" db="EMBL/GenBank/DDBJ databases">
        <authorList>
            <person name="Tran Van P."/>
        </authorList>
    </citation>
    <scope>NUCLEOTIDE SEQUENCE</scope>
</reference>
<dbReference type="GO" id="GO:0098719">
    <property type="term" value="P:sodium ion import across plasma membrane"/>
    <property type="evidence" value="ECO:0007669"/>
    <property type="project" value="TreeGrafter"/>
</dbReference>
<name>A0A7R9LF05_9ACAR</name>
<feature type="transmembrane region" description="Helical" evidence="9">
    <location>
        <begin position="262"/>
        <end position="287"/>
    </location>
</feature>
<dbReference type="Proteomes" id="UP000728032">
    <property type="component" value="Unassembled WGS sequence"/>
</dbReference>
<dbReference type="GO" id="GO:0005886">
    <property type="term" value="C:plasma membrane"/>
    <property type="evidence" value="ECO:0007669"/>
    <property type="project" value="TreeGrafter"/>
</dbReference>
<evidence type="ECO:0000256" key="3">
    <source>
        <dbReference type="ARBA" id="ARBA00022692"/>
    </source>
</evidence>
<keyword evidence="6" id="KW-0406">Ion transport</keyword>
<dbReference type="GO" id="GO:0051453">
    <property type="term" value="P:regulation of intracellular pH"/>
    <property type="evidence" value="ECO:0007669"/>
    <property type="project" value="TreeGrafter"/>
</dbReference>
<proteinExistence type="predicted"/>
<dbReference type="PANTHER" id="PTHR10110">
    <property type="entry name" value="SODIUM/HYDROGEN EXCHANGER"/>
    <property type="match status" value="1"/>
</dbReference>
<dbReference type="InterPro" id="IPR006153">
    <property type="entry name" value="Cation/H_exchanger_TM"/>
</dbReference>
<feature type="transmembrane region" description="Helical" evidence="9">
    <location>
        <begin position="221"/>
        <end position="242"/>
    </location>
</feature>
<keyword evidence="4 9" id="KW-1133">Transmembrane helix</keyword>
<comment type="subcellular location">
    <subcellularLocation>
        <location evidence="1">Membrane</location>
        <topology evidence="1">Multi-pass membrane protein</topology>
    </subcellularLocation>
</comment>
<keyword evidence="8" id="KW-0739">Sodium transport</keyword>
<keyword evidence="2" id="KW-0813">Transport</keyword>
<feature type="non-terminal residue" evidence="11">
    <location>
        <position position="1"/>
    </location>
</feature>
<evidence type="ECO:0000256" key="4">
    <source>
        <dbReference type="ARBA" id="ARBA00022989"/>
    </source>
</evidence>
<feature type="transmembrane region" description="Helical" evidence="9">
    <location>
        <begin position="46"/>
        <end position="63"/>
    </location>
</feature>
<dbReference type="EMBL" id="OC915274">
    <property type="protein sequence ID" value="CAD7639598.1"/>
    <property type="molecule type" value="Genomic_DNA"/>
</dbReference>
<sequence length="435" mass="48407">IENVNELETFKSLVQSNDKSSQKANSNHKSEGIHLIGWDWDKNKNIWLFCLFLLIAAIAKIGYHFSNFLNNIIPESCNKPLNKCLNLLSTSSSLIILESAYSLHDIAFLTNLGSILGTFINIALIGPSLFLIKLIPFKWLAFPSISFLELMVFGTAISAVDPVSVLAIFQDLSVNKSLYFLVFGESLLNDAVVIVVHRILCSMLGQTSVAAMEFLKGFLSLFLVSFGGFFIGVFFGVFTSLITLKTTHVRVIEPMIVVTMAYMGFICAEIVHFSGLISLIGCGLVQAEYTFKNISKKSRTTVKYFTKTLRVPAIKFEEQILMIQTSFVSQSFGQKAYGGLRGAVAFALIAVLKDEKGIENLPLLKTTTLFVILFTGATTKPLLNYLRIRKEVKEEAQLFHLINAKFIENIAFGVSDITGVYTFNHYWTVDAISMI</sequence>
<keyword evidence="7 9" id="KW-0472">Membrane</keyword>
<evidence type="ECO:0000313" key="11">
    <source>
        <dbReference type="EMBL" id="CAD7639598.1"/>
    </source>
</evidence>
<evidence type="ECO:0000256" key="5">
    <source>
        <dbReference type="ARBA" id="ARBA00023053"/>
    </source>
</evidence>
<keyword evidence="12" id="KW-1185">Reference proteome</keyword>
<feature type="domain" description="Cation/H+ exchanger transmembrane" evidence="10">
    <location>
        <begin position="95"/>
        <end position="309"/>
    </location>
</feature>
<dbReference type="Gene3D" id="6.10.140.1330">
    <property type="match status" value="1"/>
</dbReference>
<evidence type="ECO:0000256" key="1">
    <source>
        <dbReference type="ARBA" id="ARBA00004141"/>
    </source>
</evidence>
<feature type="transmembrane region" description="Helical" evidence="9">
    <location>
        <begin position="109"/>
        <end position="132"/>
    </location>
</feature>
<dbReference type="GO" id="GO:0015385">
    <property type="term" value="F:sodium:proton antiporter activity"/>
    <property type="evidence" value="ECO:0007669"/>
    <property type="project" value="InterPro"/>
</dbReference>
<feature type="transmembrane region" description="Helical" evidence="9">
    <location>
        <begin position="178"/>
        <end position="200"/>
    </location>
</feature>
<evidence type="ECO:0000256" key="2">
    <source>
        <dbReference type="ARBA" id="ARBA00022448"/>
    </source>
</evidence>
<evidence type="ECO:0000256" key="7">
    <source>
        <dbReference type="ARBA" id="ARBA00023136"/>
    </source>
</evidence>
<protein>
    <recommendedName>
        <fullName evidence="10">Cation/H+ exchanger transmembrane domain-containing protein</fullName>
    </recommendedName>
</protein>
<dbReference type="InterPro" id="IPR018422">
    <property type="entry name" value="Cation/H_exchanger_CPA1"/>
</dbReference>
<gene>
    <name evidence="11" type="ORF">ONB1V03_LOCUS2078</name>
</gene>
<organism evidence="11">
    <name type="scientific">Oppiella nova</name>
    <dbReference type="NCBI Taxonomy" id="334625"/>
    <lineage>
        <taxon>Eukaryota</taxon>
        <taxon>Metazoa</taxon>
        <taxon>Ecdysozoa</taxon>
        <taxon>Arthropoda</taxon>
        <taxon>Chelicerata</taxon>
        <taxon>Arachnida</taxon>
        <taxon>Acari</taxon>
        <taxon>Acariformes</taxon>
        <taxon>Sarcoptiformes</taxon>
        <taxon>Oribatida</taxon>
        <taxon>Brachypylina</taxon>
        <taxon>Oppioidea</taxon>
        <taxon>Oppiidae</taxon>
        <taxon>Oppiella</taxon>
    </lineage>
</organism>
<accession>A0A7R9LF05</accession>
<keyword evidence="3 9" id="KW-0812">Transmembrane</keyword>
<dbReference type="GO" id="GO:0015386">
    <property type="term" value="F:potassium:proton antiporter activity"/>
    <property type="evidence" value="ECO:0007669"/>
    <property type="project" value="TreeGrafter"/>
</dbReference>
<feature type="transmembrane region" description="Helical" evidence="9">
    <location>
        <begin position="139"/>
        <end position="158"/>
    </location>
</feature>
<evidence type="ECO:0000259" key="10">
    <source>
        <dbReference type="Pfam" id="PF00999"/>
    </source>
</evidence>
<dbReference type="EMBL" id="CAJPVJ010000449">
    <property type="protein sequence ID" value="CAG2162485.1"/>
    <property type="molecule type" value="Genomic_DNA"/>
</dbReference>
<evidence type="ECO:0000256" key="8">
    <source>
        <dbReference type="ARBA" id="ARBA00023201"/>
    </source>
</evidence>
<keyword evidence="5" id="KW-0915">Sodium</keyword>
<dbReference type="OrthoDB" id="6509663at2759"/>
<dbReference type="Pfam" id="PF00999">
    <property type="entry name" value="Na_H_Exchanger"/>
    <property type="match status" value="1"/>
</dbReference>
<evidence type="ECO:0000313" key="12">
    <source>
        <dbReference type="Proteomes" id="UP000728032"/>
    </source>
</evidence>
<dbReference type="AlphaFoldDB" id="A0A7R9LF05"/>
<feature type="non-terminal residue" evidence="11">
    <location>
        <position position="435"/>
    </location>
</feature>
<evidence type="ECO:0000256" key="6">
    <source>
        <dbReference type="ARBA" id="ARBA00023065"/>
    </source>
</evidence>
<dbReference type="PANTHER" id="PTHR10110:SF126">
    <property type="entry name" value="NA(+)_H(+) EXCHANGER PROTEIN 7"/>
    <property type="match status" value="1"/>
</dbReference>
<evidence type="ECO:0000256" key="9">
    <source>
        <dbReference type="SAM" id="Phobius"/>
    </source>
</evidence>